<dbReference type="AlphaFoldDB" id="A0A146L970"/>
<sequence length="101" mass="11283">MIYCVPGNAVSISVSLISDSDSNCVASINYFQLRELGDTWVNFEHGWFNSVYEFLINHLVNVIMAHFGIMDRLNASLEEQAKTIISKQGEKICDIINGGLL</sequence>
<reference evidence="1" key="1">
    <citation type="journal article" date="2016" name="Gigascience">
        <title>De novo construction of an expanded transcriptome assembly for the western tarnished plant bug, Lygus hesperus.</title>
        <authorList>
            <person name="Tassone E.E."/>
            <person name="Geib S.M."/>
            <person name="Hall B."/>
            <person name="Fabrick J.A."/>
            <person name="Brent C.S."/>
            <person name="Hull J.J."/>
        </authorList>
    </citation>
    <scope>NUCLEOTIDE SEQUENCE</scope>
</reference>
<dbReference type="EMBL" id="GDHC01014972">
    <property type="protein sequence ID" value="JAQ03657.1"/>
    <property type="molecule type" value="Transcribed_RNA"/>
</dbReference>
<gene>
    <name evidence="1" type="ORF">g.59521</name>
</gene>
<organism evidence="1">
    <name type="scientific">Lygus hesperus</name>
    <name type="common">Western plant bug</name>
    <dbReference type="NCBI Taxonomy" id="30085"/>
    <lineage>
        <taxon>Eukaryota</taxon>
        <taxon>Metazoa</taxon>
        <taxon>Ecdysozoa</taxon>
        <taxon>Arthropoda</taxon>
        <taxon>Hexapoda</taxon>
        <taxon>Insecta</taxon>
        <taxon>Pterygota</taxon>
        <taxon>Neoptera</taxon>
        <taxon>Paraneoptera</taxon>
        <taxon>Hemiptera</taxon>
        <taxon>Heteroptera</taxon>
        <taxon>Panheteroptera</taxon>
        <taxon>Cimicomorpha</taxon>
        <taxon>Miridae</taxon>
        <taxon>Mirini</taxon>
        <taxon>Lygus</taxon>
    </lineage>
</organism>
<accession>A0A146L970</accession>
<protein>
    <submittedName>
        <fullName evidence="1">Uncharacterized protein</fullName>
    </submittedName>
</protein>
<proteinExistence type="predicted"/>
<name>A0A146L970_LYGHE</name>
<evidence type="ECO:0000313" key="1">
    <source>
        <dbReference type="EMBL" id="JAQ03657.1"/>
    </source>
</evidence>